<dbReference type="Proteomes" id="UP000076584">
    <property type="component" value="Unassembled WGS sequence"/>
</dbReference>
<comment type="subcellular location">
    <subcellularLocation>
        <location evidence="1">Membrane</location>
        <topology evidence="1">Multi-pass membrane protein</topology>
    </subcellularLocation>
</comment>
<gene>
    <name evidence="8" type="ORF">CI238_11292</name>
</gene>
<dbReference type="Gene3D" id="1.20.1560.10">
    <property type="entry name" value="ABC transporter type 1, transmembrane domain"/>
    <property type="match status" value="2"/>
</dbReference>
<feature type="transmembrane region" description="Helical" evidence="5">
    <location>
        <begin position="330"/>
        <end position="352"/>
    </location>
</feature>
<reference evidence="8 9" key="1">
    <citation type="submission" date="2015-06" db="EMBL/GenBank/DDBJ databases">
        <title>Survival trade-offs in plant roots during colonization by closely related pathogenic and mutualistic fungi.</title>
        <authorList>
            <person name="Hacquard S."/>
            <person name="Kracher B."/>
            <person name="Hiruma K."/>
            <person name="Weinman A."/>
            <person name="Muench P."/>
            <person name="Garrido Oter R."/>
            <person name="Ver Loren van Themaat E."/>
            <person name="Dallerey J.-F."/>
            <person name="Damm U."/>
            <person name="Henrissat B."/>
            <person name="Lespinet O."/>
            <person name="Thon M."/>
            <person name="Kemen E."/>
            <person name="McHardy A.C."/>
            <person name="Schulze-Lefert P."/>
            <person name="O'Connell R.J."/>
        </authorList>
    </citation>
    <scope>NUCLEOTIDE SEQUENCE [LARGE SCALE GENOMIC DNA]</scope>
    <source>
        <strain evidence="8 9">MAFF 238704</strain>
    </source>
</reference>
<dbReference type="InterPro" id="IPR036640">
    <property type="entry name" value="ABC1_TM_sf"/>
</dbReference>
<evidence type="ECO:0000256" key="3">
    <source>
        <dbReference type="ARBA" id="ARBA00022989"/>
    </source>
</evidence>
<keyword evidence="4 5" id="KW-0472">Membrane</keyword>
<organism evidence="8 9">
    <name type="scientific">Colletotrichum incanum</name>
    <name type="common">Soybean anthracnose fungus</name>
    <dbReference type="NCBI Taxonomy" id="1573173"/>
    <lineage>
        <taxon>Eukaryota</taxon>
        <taxon>Fungi</taxon>
        <taxon>Dikarya</taxon>
        <taxon>Ascomycota</taxon>
        <taxon>Pezizomycotina</taxon>
        <taxon>Sordariomycetes</taxon>
        <taxon>Hypocreomycetidae</taxon>
        <taxon>Glomerellales</taxon>
        <taxon>Glomerellaceae</taxon>
        <taxon>Colletotrichum</taxon>
        <taxon>Colletotrichum spaethianum species complex</taxon>
    </lineage>
</organism>
<dbReference type="Pfam" id="PF00664">
    <property type="entry name" value="ABC_membrane"/>
    <property type="match status" value="1"/>
</dbReference>
<feature type="transmembrane region" description="Helical" evidence="5">
    <location>
        <begin position="289"/>
        <end position="318"/>
    </location>
</feature>
<evidence type="ECO:0000256" key="4">
    <source>
        <dbReference type="ARBA" id="ARBA00023136"/>
    </source>
</evidence>
<evidence type="ECO:0000259" key="7">
    <source>
        <dbReference type="PROSITE" id="PS50929"/>
    </source>
</evidence>
<evidence type="ECO:0000256" key="2">
    <source>
        <dbReference type="ARBA" id="ARBA00022692"/>
    </source>
</evidence>
<dbReference type="PANTHER" id="PTHR43394">
    <property type="entry name" value="ATP-DEPENDENT PERMEASE MDL1, MITOCHONDRIAL"/>
    <property type="match status" value="1"/>
</dbReference>
<proteinExistence type="predicted"/>
<dbReference type="EMBL" id="LFIW01002761">
    <property type="protein sequence ID" value="KZL63480.1"/>
    <property type="molecule type" value="Genomic_DNA"/>
</dbReference>
<dbReference type="InterPro" id="IPR039421">
    <property type="entry name" value="Type_1_exporter"/>
</dbReference>
<dbReference type="InterPro" id="IPR011527">
    <property type="entry name" value="ABC1_TM_dom"/>
</dbReference>
<evidence type="ECO:0000259" key="6">
    <source>
        <dbReference type="PROSITE" id="PS50893"/>
    </source>
</evidence>
<dbReference type="InterPro" id="IPR027417">
    <property type="entry name" value="P-loop_NTPase"/>
</dbReference>
<dbReference type="STRING" id="1573173.A0A166LG40"/>
<dbReference type="AlphaFoldDB" id="A0A166LG40"/>
<feature type="non-terminal residue" evidence="8">
    <location>
        <position position="1"/>
    </location>
</feature>
<dbReference type="GO" id="GO:0015421">
    <property type="term" value="F:ABC-type oligopeptide transporter activity"/>
    <property type="evidence" value="ECO:0007669"/>
    <property type="project" value="TreeGrafter"/>
</dbReference>
<dbReference type="PANTHER" id="PTHR43394:SF15">
    <property type="entry name" value="ALPHA-FACTOR-TRANSPORTING ATPASE"/>
    <property type="match status" value="1"/>
</dbReference>
<feature type="transmembrane region" description="Helical" evidence="5">
    <location>
        <begin position="383"/>
        <end position="403"/>
    </location>
</feature>
<dbReference type="InterPro" id="IPR003439">
    <property type="entry name" value="ABC_transporter-like_ATP-bd"/>
</dbReference>
<dbReference type="GO" id="GO:0005524">
    <property type="term" value="F:ATP binding"/>
    <property type="evidence" value="ECO:0007669"/>
    <property type="project" value="InterPro"/>
</dbReference>
<feature type="domain" description="ABC transmembrane type-1" evidence="7">
    <location>
        <begin position="365"/>
        <end position="438"/>
    </location>
</feature>
<keyword evidence="9" id="KW-1185">Reference proteome</keyword>
<accession>A0A166LG40</accession>
<dbReference type="GO" id="GO:0016887">
    <property type="term" value="F:ATP hydrolysis activity"/>
    <property type="evidence" value="ECO:0007669"/>
    <property type="project" value="InterPro"/>
</dbReference>
<evidence type="ECO:0000313" key="9">
    <source>
        <dbReference type="Proteomes" id="UP000076584"/>
    </source>
</evidence>
<dbReference type="GO" id="GO:0016020">
    <property type="term" value="C:membrane"/>
    <property type="evidence" value="ECO:0007669"/>
    <property type="project" value="UniProtKB-SubCell"/>
</dbReference>
<dbReference type="SUPFAM" id="SSF90123">
    <property type="entry name" value="ABC transporter transmembrane region"/>
    <property type="match status" value="1"/>
</dbReference>
<evidence type="ECO:0000256" key="1">
    <source>
        <dbReference type="ARBA" id="ARBA00004141"/>
    </source>
</evidence>
<sequence length="657" mass="72552">LAKATQGKFAGGFGPSFCVGDVRVKHVINFYEPLLGEIRVDGRPLEAPGKGWLRKNVTLAQQSSIVFDNTFFWNIALDQLATADVARAACDMSLLQSTIRTLSFKMSTKIDPTGHRLSGGQTQIPALARARLRDPPILMLDEVTSGLDQESKLLVLETTRAWPRRKTTIIITHDVNRIKNDDYVYVMDHGRVVQEGTRDIVSRNPDGRRPSLEVIQAVGHTLQIAMQNKHIRRRWNPCLFDSDMDEEVDSCKAENRRTADGQPGCDIKSPWTLIQTVWPKLAYENRIRLIMGLIFCSIAAGFTPVFSFCFAQLLALFWAAGYQLSAGQEWVVCLAMVTILSGFSVFLGRYLMEHVGQAWANTLRLEVTISITWALSISRKLTLVTLSSFPVIITTSTALSIVGTKWKEVYNQGAIEMASVMHETFINIRVIRAFTLEKNKMSANSLRQVANLLLFCVGQAAAFMGMRPQISASQAAATQVFFLTALSGPNSLPKGGSRRLTSLFPITMRNVVFARPSQTTRLILRGINLDIDNGKCMAIVGPSGCSKSTVISLFMKIYQPHQLDPACGTRSGQLTYEDSYLFPATVADNIAYGLAQASSLRHSSNVRRAAREAGIHDLVMSFLKVMTRSSEAAAKVSLEASYSGFALPGHWPDDRGS</sequence>
<dbReference type="PROSITE" id="PS50929">
    <property type="entry name" value="ABC_TM1F"/>
    <property type="match status" value="1"/>
</dbReference>
<dbReference type="SUPFAM" id="SSF52540">
    <property type="entry name" value="P-loop containing nucleoside triphosphate hydrolases"/>
    <property type="match status" value="2"/>
</dbReference>
<evidence type="ECO:0000313" key="8">
    <source>
        <dbReference type="EMBL" id="KZL63480.1"/>
    </source>
</evidence>
<keyword evidence="2 5" id="KW-0812">Transmembrane</keyword>
<feature type="domain" description="ABC transporter" evidence="6">
    <location>
        <begin position="1"/>
        <end position="214"/>
    </location>
</feature>
<dbReference type="Pfam" id="PF00005">
    <property type="entry name" value="ABC_tran"/>
    <property type="match status" value="2"/>
</dbReference>
<evidence type="ECO:0000256" key="5">
    <source>
        <dbReference type="SAM" id="Phobius"/>
    </source>
</evidence>
<dbReference type="Gene3D" id="3.40.50.300">
    <property type="entry name" value="P-loop containing nucleotide triphosphate hydrolases"/>
    <property type="match status" value="2"/>
</dbReference>
<keyword evidence="3 5" id="KW-1133">Transmembrane helix</keyword>
<protein>
    <submittedName>
        <fullName evidence="8">Abc transporter</fullName>
    </submittedName>
</protein>
<dbReference type="PROSITE" id="PS50893">
    <property type="entry name" value="ABC_TRANSPORTER_2"/>
    <property type="match status" value="1"/>
</dbReference>
<name>A0A166LG40_COLIC</name>
<comment type="caution">
    <text evidence="8">The sequence shown here is derived from an EMBL/GenBank/DDBJ whole genome shotgun (WGS) entry which is preliminary data.</text>
</comment>